<accession>A0A251XMU7</accession>
<sequence>MTAVDDRAAAAGPARSADAPISTDASAATPAVTRPQRGWFIPLLLRLHFLAGILVGPFILTAALSGAAYALAPTAEQIVYAHELHAPATGSTVPLAQQVEAAEAVVGGSGTLVAVRPAPRRATRRASCSRATASSRARPGRSSWIRRTRPSAATCPSTARAAPCRCAPRSATSTARSASATPAASTASSPRAGSAS</sequence>
<feature type="compositionally biased region" description="Low complexity" evidence="1">
    <location>
        <begin position="155"/>
        <end position="196"/>
    </location>
</feature>
<keyword evidence="2" id="KW-0812">Transmembrane</keyword>
<comment type="caution">
    <text evidence="3">The sequence shown here is derived from an EMBL/GenBank/DDBJ whole genome shotgun (WGS) entry which is preliminary data.</text>
</comment>
<dbReference type="InterPro" id="IPR005625">
    <property type="entry name" value="PepSY-ass_TM"/>
</dbReference>
<evidence type="ECO:0000313" key="4">
    <source>
        <dbReference type="Proteomes" id="UP000195062"/>
    </source>
</evidence>
<protein>
    <recommendedName>
        <fullName evidence="5">PepSY-associated TM helix</fullName>
    </recommendedName>
</protein>
<evidence type="ECO:0000256" key="2">
    <source>
        <dbReference type="SAM" id="Phobius"/>
    </source>
</evidence>
<reference evidence="3 4" key="1">
    <citation type="submission" date="2016-08" db="EMBL/GenBank/DDBJ databases">
        <title>Genome sequence of Clavibacter michiganensis subsp. michiganensis strain CASJ007.</title>
        <authorList>
            <person name="Thapa S.P."/>
            <person name="Coaker G."/>
        </authorList>
    </citation>
    <scope>NUCLEOTIDE SEQUENCE [LARGE SCALE GENOMIC DNA]</scope>
    <source>
        <strain evidence="3">CASJ007</strain>
    </source>
</reference>
<evidence type="ECO:0008006" key="5">
    <source>
        <dbReference type="Google" id="ProtNLM"/>
    </source>
</evidence>
<feature type="compositionally biased region" description="Low complexity" evidence="1">
    <location>
        <begin position="125"/>
        <end position="143"/>
    </location>
</feature>
<organism evidence="3 4">
    <name type="scientific">Clavibacter michiganensis subsp. michiganensis</name>
    <dbReference type="NCBI Taxonomy" id="33013"/>
    <lineage>
        <taxon>Bacteria</taxon>
        <taxon>Bacillati</taxon>
        <taxon>Actinomycetota</taxon>
        <taxon>Actinomycetes</taxon>
        <taxon>Micrococcales</taxon>
        <taxon>Microbacteriaceae</taxon>
        <taxon>Clavibacter</taxon>
    </lineage>
</organism>
<evidence type="ECO:0000313" key="3">
    <source>
        <dbReference type="EMBL" id="OUE04785.1"/>
    </source>
</evidence>
<keyword evidence="2" id="KW-0472">Membrane</keyword>
<dbReference type="Pfam" id="PF03929">
    <property type="entry name" value="PepSY_TM"/>
    <property type="match status" value="1"/>
</dbReference>
<proteinExistence type="predicted"/>
<feature type="compositionally biased region" description="Low complexity" evidence="1">
    <location>
        <begin position="9"/>
        <end position="20"/>
    </location>
</feature>
<dbReference type="EMBL" id="MDHH01000001">
    <property type="protein sequence ID" value="OUE04785.1"/>
    <property type="molecule type" value="Genomic_DNA"/>
</dbReference>
<dbReference type="Proteomes" id="UP000195062">
    <property type="component" value="Unassembled WGS sequence"/>
</dbReference>
<keyword evidence="4" id="KW-1185">Reference proteome</keyword>
<feature type="region of interest" description="Disordered" evidence="1">
    <location>
        <begin position="1"/>
        <end position="29"/>
    </location>
</feature>
<feature type="region of interest" description="Disordered" evidence="1">
    <location>
        <begin position="116"/>
        <end position="196"/>
    </location>
</feature>
<gene>
    <name evidence="3" type="ORF">CMMCAS07_07540</name>
</gene>
<name>A0A251XMU7_CLAMM</name>
<keyword evidence="2" id="KW-1133">Transmembrane helix</keyword>
<evidence type="ECO:0000256" key="1">
    <source>
        <dbReference type="SAM" id="MobiDB-lite"/>
    </source>
</evidence>
<dbReference type="AlphaFoldDB" id="A0A251XMU7"/>
<feature type="transmembrane region" description="Helical" evidence="2">
    <location>
        <begin position="49"/>
        <end position="72"/>
    </location>
</feature>